<evidence type="ECO:0000313" key="3">
    <source>
        <dbReference type="Proteomes" id="UP000184114"/>
    </source>
</evidence>
<dbReference type="RefSeq" id="WP_072977787.1">
    <property type="nucleotide sequence ID" value="NZ_FQTY01000023.1"/>
</dbReference>
<dbReference type="Gene3D" id="1.10.287.1490">
    <property type="match status" value="1"/>
</dbReference>
<dbReference type="GeneID" id="90994048"/>
<sequence length="908" mass="100924">MADSTSVGSIQLDVEINQNSLNMEINKISKVFNNSFKNMFNEMTSKTNKFVKDSIGGIGDSFKNVAQSGTSSSERVSKNIEKMNAQYKKTQEEIRKIQEELNNLDTQRDAIINKYKDLPAFSGMSKDESLEQILKSDTKFQKLTSEIDKLTSKIDPLTDKNKKLADEIKNAGDEAQKTGGKVQDLGKKTNKVSKDIEKTSLKTKLFGNEMKESGVKAIGFAAIINRSFKSILRRLFIYNLILKGIRGIMSYTGAALKTNKQFVNSLNIIKTNLMVAFQPIYDFVLPALNALMKGIATATTYIAAAISALFGKTYEQSFNVAKNLDSTKKAMAGYGKAAKKAGKDAKGALMGFDEINQLDLKDDANDAGTPEFEMEVPELATITTLGVKEKFEELSKFVSDFYNNWGVKDIFDGIKAGAELVNFDSIKENFKIAFEGWSEIAQFAFESLQPIFQSGGELLGTIFKYGIAMAGNLFEPIAEGFANFTQNMQEPIQNWIAETSGTISSGLNNLTEYFEIVGSMWLSSINKYKPIISKAVEDTFTNVANTLMLIGTVFADTFEIITGRVKDFVAENQDEIQSFMDSIFGIFTDIWGLINVVWNDTLDALSGFWDEWGQDIVDRVMGVALDIYGWFLYLWNELVKPIWDMMLDWMKKIWNDSLKDIVTELLGFVGRVGDLILTLWEKIFKPLLDKLIKYLVPIFKDSFKEVLDIIGSTVNAIGGVIKGLLKIFNGLIDFILGVFTGDWKRAWEGVSKVFEGIWEGMANLFKIPFNFIIRGINEFIKSLNKIKIPDWVPGVGGLGFNIDLIPQLARGGIVDQPTLAMVGERGKEAVVPLENTAFVDTLANAVANSIGNVMAAMMEFSGGMNSSRSEGDSEVVLELDGMILARALLPYINAELKRMGFDPILQMA</sequence>
<dbReference type="Proteomes" id="UP000184114">
    <property type="component" value="Unassembled WGS sequence"/>
</dbReference>
<keyword evidence="1" id="KW-0175">Coiled coil</keyword>
<dbReference type="EMBL" id="FQTY01000023">
    <property type="protein sequence ID" value="SHF15622.1"/>
    <property type="molecule type" value="Genomic_DNA"/>
</dbReference>
<dbReference type="InterPro" id="IPR016024">
    <property type="entry name" value="ARM-type_fold"/>
</dbReference>
<keyword evidence="3" id="KW-1185">Reference proteome</keyword>
<name>A0A1M4ZCW4_9FIRM</name>
<reference evidence="3" key="1">
    <citation type="submission" date="2016-11" db="EMBL/GenBank/DDBJ databases">
        <authorList>
            <person name="Varghese N."/>
            <person name="Submissions S."/>
        </authorList>
    </citation>
    <scope>NUCLEOTIDE SEQUENCE [LARGE SCALE GENOMIC DNA]</scope>
    <source>
        <strain evidence="3">DSM 18095</strain>
    </source>
</reference>
<dbReference type="STRING" id="1123404.SAMN02745784_02999"/>
<evidence type="ECO:0000313" key="2">
    <source>
        <dbReference type="EMBL" id="SHF15622.1"/>
    </source>
</evidence>
<dbReference type="AlphaFoldDB" id="A0A1M4ZCW4"/>
<proteinExistence type="predicted"/>
<feature type="coiled-coil region" evidence="1">
    <location>
        <begin position="73"/>
        <end position="114"/>
    </location>
</feature>
<protein>
    <submittedName>
        <fullName evidence="2">Phage-related protein</fullName>
    </submittedName>
</protein>
<organism evidence="2 3">
    <name type="scientific">Tissierella praeacuta DSM 18095</name>
    <dbReference type="NCBI Taxonomy" id="1123404"/>
    <lineage>
        <taxon>Bacteria</taxon>
        <taxon>Bacillati</taxon>
        <taxon>Bacillota</taxon>
        <taxon>Tissierellia</taxon>
        <taxon>Tissierellales</taxon>
        <taxon>Tissierellaceae</taxon>
        <taxon>Tissierella</taxon>
    </lineage>
</organism>
<gene>
    <name evidence="2" type="ORF">SAMN02745784_02999</name>
</gene>
<evidence type="ECO:0000256" key="1">
    <source>
        <dbReference type="SAM" id="Coils"/>
    </source>
</evidence>
<dbReference type="SUPFAM" id="SSF48371">
    <property type="entry name" value="ARM repeat"/>
    <property type="match status" value="1"/>
</dbReference>
<accession>A0A1M4ZCW4</accession>